<organism evidence="2 3">
    <name type="scientific">Brachionus plicatilis</name>
    <name type="common">Marine rotifer</name>
    <name type="synonym">Brachionus muelleri</name>
    <dbReference type="NCBI Taxonomy" id="10195"/>
    <lineage>
        <taxon>Eukaryota</taxon>
        <taxon>Metazoa</taxon>
        <taxon>Spiralia</taxon>
        <taxon>Gnathifera</taxon>
        <taxon>Rotifera</taxon>
        <taxon>Eurotatoria</taxon>
        <taxon>Monogononta</taxon>
        <taxon>Pseudotrocha</taxon>
        <taxon>Ploima</taxon>
        <taxon>Brachionidae</taxon>
        <taxon>Brachionus</taxon>
    </lineage>
</organism>
<proteinExistence type="predicted"/>
<dbReference type="InterPro" id="IPR011992">
    <property type="entry name" value="EF-hand-dom_pair"/>
</dbReference>
<dbReference type="EMBL" id="REGN01007433">
    <property type="protein sequence ID" value="RNA06333.1"/>
    <property type="molecule type" value="Genomic_DNA"/>
</dbReference>
<evidence type="ECO:0000313" key="2">
    <source>
        <dbReference type="EMBL" id="RNA06333.1"/>
    </source>
</evidence>
<name>A0A3M7Q4V7_BRAPC</name>
<sequence>MSYSLFRDFAGIDNSMDRYEYQIYSRMKHPFLNLITGGYYSDLRFNMADINGDGQLNYAEFALSHPFSGYPRYYY</sequence>
<dbReference type="OrthoDB" id="26525at2759"/>
<keyword evidence="1" id="KW-0106">Calcium</keyword>
<dbReference type="AlphaFoldDB" id="A0A3M7Q4V7"/>
<dbReference type="InterPro" id="IPR018247">
    <property type="entry name" value="EF_Hand_1_Ca_BS"/>
</dbReference>
<dbReference type="Proteomes" id="UP000276133">
    <property type="component" value="Unassembled WGS sequence"/>
</dbReference>
<comment type="caution">
    <text evidence="2">The sequence shown here is derived from an EMBL/GenBank/DDBJ whole genome shotgun (WGS) entry which is preliminary data.</text>
</comment>
<protein>
    <recommendedName>
        <fullName evidence="4">EF-hand domain-containing protein</fullName>
    </recommendedName>
</protein>
<evidence type="ECO:0008006" key="4">
    <source>
        <dbReference type="Google" id="ProtNLM"/>
    </source>
</evidence>
<accession>A0A3M7Q4V7</accession>
<dbReference type="PROSITE" id="PS00018">
    <property type="entry name" value="EF_HAND_1"/>
    <property type="match status" value="1"/>
</dbReference>
<evidence type="ECO:0000256" key="1">
    <source>
        <dbReference type="ARBA" id="ARBA00022837"/>
    </source>
</evidence>
<gene>
    <name evidence="2" type="ORF">BpHYR1_015254</name>
</gene>
<keyword evidence="3" id="KW-1185">Reference proteome</keyword>
<reference evidence="2 3" key="1">
    <citation type="journal article" date="2018" name="Sci. Rep.">
        <title>Genomic signatures of local adaptation to the degree of environmental predictability in rotifers.</title>
        <authorList>
            <person name="Franch-Gras L."/>
            <person name="Hahn C."/>
            <person name="Garcia-Roger E.M."/>
            <person name="Carmona M.J."/>
            <person name="Serra M."/>
            <person name="Gomez A."/>
        </authorList>
    </citation>
    <scope>NUCLEOTIDE SEQUENCE [LARGE SCALE GENOMIC DNA]</scope>
    <source>
        <strain evidence="2">HYR1</strain>
    </source>
</reference>
<evidence type="ECO:0000313" key="3">
    <source>
        <dbReference type="Proteomes" id="UP000276133"/>
    </source>
</evidence>
<dbReference type="SUPFAM" id="SSF47473">
    <property type="entry name" value="EF-hand"/>
    <property type="match status" value="1"/>
</dbReference>